<dbReference type="Pfam" id="PF13639">
    <property type="entry name" value="zf-RING_2"/>
    <property type="match status" value="1"/>
</dbReference>
<feature type="region of interest" description="Disordered" evidence="5">
    <location>
        <begin position="1"/>
        <end position="26"/>
    </location>
</feature>
<evidence type="ECO:0000256" key="3">
    <source>
        <dbReference type="ARBA" id="ARBA00022833"/>
    </source>
</evidence>
<protein>
    <recommendedName>
        <fullName evidence="6">RING-type domain-containing protein</fullName>
    </recommendedName>
</protein>
<dbReference type="PANTHER" id="PTHR22763">
    <property type="entry name" value="RING ZINC FINGER PROTEIN"/>
    <property type="match status" value="1"/>
</dbReference>
<accession>A0AAN6S3G3</accession>
<name>A0AAN6S3G3_9PEZI</name>
<organism evidence="7 8">
    <name type="scientific">Diplogelasinospora grovesii</name>
    <dbReference type="NCBI Taxonomy" id="303347"/>
    <lineage>
        <taxon>Eukaryota</taxon>
        <taxon>Fungi</taxon>
        <taxon>Dikarya</taxon>
        <taxon>Ascomycota</taxon>
        <taxon>Pezizomycotina</taxon>
        <taxon>Sordariomycetes</taxon>
        <taxon>Sordariomycetidae</taxon>
        <taxon>Sordariales</taxon>
        <taxon>Diplogelasinosporaceae</taxon>
        <taxon>Diplogelasinospora</taxon>
    </lineage>
</organism>
<evidence type="ECO:0000256" key="1">
    <source>
        <dbReference type="ARBA" id="ARBA00022723"/>
    </source>
</evidence>
<dbReference type="GO" id="GO:0044695">
    <property type="term" value="C:Dsc E3 ubiquitin ligase complex"/>
    <property type="evidence" value="ECO:0007669"/>
    <property type="project" value="TreeGrafter"/>
</dbReference>
<gene>
    <name evidence="7" type="ORF">QBC46DRAFT_409504</name>
</gene>
<feature type="compositionally biased region" description="Basic and acidic residues" evidence="5">
    <location>
        <begin position="577"/>
        <end position="590"/>
    </location>
</feature>
<reference evidence="8" key="1">
    <citation type="journal article" date="2023" name="Mol. Phylogenet. Evol.">
        <title>Genome-scale phylogeny and comparative genomics of the fungal order Sordariales.</title>
        <authorList>
            <person name="Hensen N."/>
            <person name="Bonometti L."/>
            <person name="Westerberg I."/>
            <person name="Brannstrom I.O."/>
            <person name="Guillou S."/>
            <person name="Cros-Aarteil S."/>
            <person name="Calhoun S."/>
            <person name="Haridas S."/>
            <person name="Kuo A."/>
            <person name="Mondo S."/>
            <person name="Pangilinan J."/>
            <person name="Riley R."/>
            <person name="LaButti K."/>
            <person name="Andreopoulos B."/>
            <person name="Lipzen A."/>
            <person name="Chen C."/>
            <person name="Yan M."/>
            <person name="Daum C."/>
            <person name="Ng V."/>
            <person name="Clum A."/>
            <person name="Steindorff A."/>
            <person name="Ohm R.A."/>
            <person name="Martin F."/>
            <person name="Silar P."/>
            <person name="Natvig D.O."/>
            <person name="Lalanne C."/>
            <person name="Gautier V."/>
            <person name="Ament-Velasquez S.L."/>
            <person name="Kruys A."/>
            <person name="Hutchinson M.I."/>
            <person name="Powell A.J."/>
            <person name="Barry K."/>
            <person name="Miller A.N."/>
            <person name="Grigoriev I.V."/>
            <person name="Debuchy R."/>
            <person name="Gladieux P."/>
            <person name="Hiltunen Thoren M."/>
            <person name="Johannesson H."/>
        </authorList>
    </citation>
    <scope>NUCLEOTIDE SEQUENCE [LARGE SCALE GENOMIC DNA]</scope>
    <source>
        <strain evidence="8">CBS 340.73</strain>
    </source>
</reference>
<dbReference type="AlphaFoldDB" id="A0AAN6S3G3"/>
<feature type="compositionally biased region" description="Polar residues" evidence="5">
    <location>
        <begin position="602"/>
        <end position="612"/>
    </location>
</feature>
<dbReference type="GO" id="GO:0043161">
    <property type="term" value="P:proteasome-mediated ubiquitin-dependent protein catabolic process"/>
    <property type="evidence" value="ECO:0007669"/>
    <property type="project" value="TreeGrafter"/>
</dbReference>
<dbReference type="GO" id="GO:0061630">
    <property type="term" value="F:ubiquitin protein ligase activity"/>
    <property type="evidence" value="ECO:0007669"/>
    <property type="project" value="TreeGrafter"/>
</dbReference>
<feature type="region of interest" description="Disordered" evidence="5">
    <location>
        <begin position="62"/>
        <end position="93"/>
    </location>
</feature>
<feature type="compositionally biased region" description="Low complexity" evidence="5">
    <location>
        <begin position="252"/>
        <end position="312"/>
    </location>
</feature>
<keyword evidence="8" id="KW-1185">Reference proteome</keyword>
<feature type="compositionally biased region" description="Basic residues" evidence="5">
    <location>
        <begin position="357"/>
        <end position="367"/>
    </location>
</feature>
<dbReference type="InterPro" id="IPR050731">
    <property type="entry name" value="HRD1_E3_ubiq-ligases"/>
</dbReference>
<proteinExistence type="predicted"/>
<dbReference type="EMBL" id="MU853816">
    <property type="protein sequence ID" value="KAK3939124.1"/>
    <property type="molecule type" value="Genomic_DNA"/>
</dbReference>
<dbReference type="GO" id="GO:0008270">
    <property type="term" value="F:zinc ion binding"/>
    <property type="evidence" value="ECO:0007669"/>
    <property type="project" value="UniProtKB-KW"/>
</dbReference>
<dbReference type="SUPFAM" id="SSF57850">
    <property type="entry name" value="RING/U-box"/>
    <property type="match status" value="1"/>
</dbReference>
<keyword evidence="2 4" id="KW-0863">Zinc-finger</keyword>
<dbReference type="Gene3D" id="3.30.40.10">
    <property type="entry name" value="Zinc/RING finger domain, C3HC4 (zinc finger)"/>
    <property type="match status" value="1"/>
</dbReference>
<feature type="region of interest" description="Disordered" evidence="5">
    <location>
        <begin position="559"/>
        <end position="612"/>
    </location>
</feature>
<feature type="compositionally biased region" description="Low complexity" evidence="5">
    <location>
        <begin position="74"/>
        <end position="87"/>
    </location>
</feature>
<evidence type="ECO:0000313" key="7">
    <source>
        <dbReference type="EMBL" id="KAK3939124.1"/>
    </source>
</evidence>
<dbReference type="InterPro" id="IPR001841">
    <property type="entry name" value="Znf_RING"/>
</dbReference>
<feature type="compositionally biased region" description="Polar residues" evidence="5">
    <location>
        <begin position="214"/>
        <end position="223"/>
    </location>
</feature>
<dbReference type="PROSITE" id="PS50089">
    <property type="entry name" value="ZF_RING_2"/>
    <property type="match status" value="1"/>
</dbReference>
<dbReference type="CDD" id="cd16448">
    <property type="entry name" value="RING-H2"/>
    <property type="match status" value="1"/>
</dbReference>
<feature type="region of interest" description="Disordered" evidence="5">
    <location>
        <begin position="344"/>
        <end position="385"/>
    </location>
</feature>
<feature type="region of interest" description="Disordered" evidence="5">
    <location>
        <begin position="38"/>
        <end position="57"/>
    </location>
</feature>
<dbReference type="InterPro" id="IPR013083">
    <property type="entry name" value="Znf_RING/FYVE/PHD"/>
</dbReference>
<evidence type="ECO:0000256" key="2">
    <source>
        <dbReference type="ARBA" id="ARBA00022771"/>
    </source>
</evidence>
<evidence type="ECO:0000256" key="5">
    <source>
        <dbReference type="SAM" id="MobiDB-lite"/>
    </source>
</evidence>
<feature type="compositionally biased region" description="Polar residues" evidence="5">
    <location>
        <begin position="161"/>
        <end position="178"/>
    </location>
</feature>
<sequence>MDEMDYVVHSPDGSASQAQQPQHSGCPYFRAEQHAASLPHPQPHLGHPNVHPHVGMLSPIRSVPQHQHQHHQQHANPQPHSHPSPQHYDPVHAASGQWYPTQVSPQWPGTFSLPLPHVQPPVHQHRVPGPGSDVFFSGFPGNSNSSNGGPGTSGAFPIGVSNMNSGSTSQAPLTSIPNQLPHYHDPLPAFPFAFRPQHPSHSSHPSHRYPVHSQPLTHHQQFPPNADRSIAHHSTPRGISLPALNPCPPTLVRSAPSNMSSSSSSESSPVASASQPVSHGSSRGQQSRGSGDVGSSSSSSLSASSSSSTTTSAPLPARHMAGAELPSRIETNLTAPSEMETVFNPIAPNVMPPAERRRSHAAARARTARAAAQGSDYDSDDDSDPLEAAQRSLRLIETAHVSINPFHRSADMDEARIRAHQLVRGQMPNKRIASKRALSQLQSVDMSTLEESERTCVICYNEFGVPNPEGINEAPLRLPKCKHIFGDHCIKKWFEESDSCPYCRDKVHSELPLPHNAQALRDYLRSSYAAYAPRTQASVRSMVETGRLPPGETFVRILAQRDENRSDANPLRGWQTGERRSPPSEASETRRRTRARHGSFRASPSTSTSNATRPTAYAAMNAQLNPQPQQQSAGAARERVIPPYVLQPWFSLTHGPHQSLTPSLATQPLPGSHRPYYPTNIGRYPMSPFTPAYMEPMGMTSMSSNPDAPLTYTAMMHASSQTQPFTAQLDDDDSSRLPSHLLQSHAETRASHGMDQAGRMHQARRHPMHVYPFPHHHLPPLSALRGPGVLNTSPNGHPDATANIEP</sequence>
<feature type="region of interest" description="Disordered" evidence="5">
    <location>
        <begin position="139"/>
        <end position="317"/>
    </location>
</feature>
<dbReference type="Proteomes" id="UP001303473">
    <property type="component" value="Unassembled WGS sequence"/>
</dbReference>
<dbReference type="PANTHER" id="PTHR22763:SF162">
    <property type="entry name" value="TRANSMEMBRANE E3 UBIQUITIN-PROTEIN LIGASE 1"/>
    <property type="match status" value="1"/>
</dbReference>
<comment type="caution">
    <text evidence="7">The sequence shown here is derived from an EMBL/GenBank/DDBJ whole genome shotgun (WGS) entry which is preliminary data.</text>
</comment>
<evidence type="ECO:0000259" key="6">
    <source>
        <dbReference type="PROSITE" id="PS50089"/>
    </source>
</evidence>
<evidence type="ECO:0000256" key="4">
    <source>
        <dbReference type="PROSITE-ProRule" id="PRU00175"/>
    </source>
</evidence>
<keyword evidence="3" id="KW-0862">Zinc</keyword>
<evidence type="ECO:0000313" key="8">
    <source>
        <dbReference type="Proteomes" id="UP001303473"/>
    </source>
</evidence>
<dbReference type="GO" id="GO:0012505">
    <property type="term" value="C:endomembrane system"/>
    <property type="evidence" value="ECO:0007669"/>
    <property type="project" value="TreeGrafter"/>
</dbReference>
<feature type="compositionally biased region" description="Polar residues" evidence="5">
    <location>
        <begin position="13"/>
        <end position="23"/>
    </location>
</feature>
<feature type="domain" description="RING-type" evidence="6">
    <location>
        <begin position="456"/>
        <end position="504"/>
    </location>
</feature>
<keyword evidence="1" id="KW-0479">Metal-binding</keyword>